<evidence type="ECO:0000256" key="1">
    <source>
        <dbReference type="ARBA" id="ARBA00006817"/>
    </source>
</evidence>
<feature type="region of interest" description="Disordered" evidence="2">
    <location>
        <begin position="1"/>
        <end position="27"/>
    </location>
</feature>
<gene>
    <name evidence="4" type="ORF">HEB94_002008</name>
</gene>
<dbReference type="InterPro" id="IPR013538">
    <property type="entry name" value="ASHA1/2-like_C"/>
</dbReference>
<dbReference type="AlphaFoldDB" id="A0A927RAL1"/>
<protein>
    <submittedName>
        <fullName evidence="4">Uncharacterized protein YndB with AHSA1/START domain</fullName>
    </submittedName>
</protein>
<comment type="caution">
    <text evidence="4">The sequence shown here is derived from an EMBL/GenBank/DDBJ whole genome shotgun (WGS) entry which is preliminary data.</text>
</comment>
<dbReference type="Gene3D" id="3.30.530.20">
    <property type="match status" value="1"/>
</dbReference>
<evidence type="ECO:0000256" key="2">
    <source>
        <dbReference type="SAM" id="MobiDB-lite"/>
    </source>
</evidence>
<evidence type="ECO:0000259" key="3">
    <source>
        <dbReference type="Pfam" id="PF08327"/>
    </source>
</evidence>
<reference evidence="4" key="1">
    <citation type="submission" date="2020-10" db="EMBL/GenBank/DDBJ databases">
        <title>Sequencing the genomes of 1000 actinobacteria strains.</title>
        <authorList>
            <person name="Klenk H.-P."/>
        </authorList>
    </citation>
    <scope>NUCLEOTIDE SEQUENCE</scope>
    <source>
        <strain evidence="4">DSM 45354</strain>
    </source>
</reference>
<accession>A0A927RAL1</accession>
<dbReference type="RefSeq" id="WP_192749544.1">
    <property type="nucleotide sequence ID" value="NZ_BAABJL010000133.1"/>
</dbReference>
<dbReference type="Pfam" id="PF08327">
    <property type="entry name" value="AHSA1"/>
    <property type="match status" value="1"/>
</dbReference>
<evidence type="ECO:0000313" key="5">
    <source>
        <dbReference type="Proteomes" id="UP000638648"/>
    </source>
</evidence>
<proteinExistence type="inferred from homology"/>
<dbReference type="SUPFAM" id="SSF55961">
    <property type="entry name" value="Bet v1-like"/>
    <property type="match status" value="1"/>
</dbReference>
<organism evidence="4 5">
    <name type="scientific">Actinopolymorpha pittospori</name>
    <dbReference type="NCBI Taxonomy" id="648752"/>
    <lineage>
        <taxon>Bacteria</taxon>
        <taxon>Bacillati</taxon>
        <taxon>Actinomycetota</taxon>
        <taxon>Actinomycetes</taxon>
        <taxon>Propionibacteriales</taxon>
        <taxon>Actinopolymorphaceae</taxon>
        <taxon>Actinopolymorpha</taxon>
    </lineage>
</organism>
<feature type="domain" description="Activator of Hsp90 ATPase homologue 1/2-like C-terminal" evidence="3">
    <location>
        <begin position="40"/>
        <end position="168"/>
    </location>
</feature>
<dbReference type="Proteomes" id="UP000638648">
    <property type="component" value="Unassembled WGS sequence"/>
</dbReference>
<dbReference type="CDD" id="cd08900">
    <property type="entry name" value="SRPBCC_CalC_Aha1-like_7"/>
    <property type="match status" value="1"/>
</dbReference>
<name>A0A927RAL1_9ACTN</name>
<evidence type="ECO:0000313" key="4">
    <source>
        <dbReference type="EMBL" id="MBE1605160.1"/>
    </source>
</evidence>
<dbReference type="EMBL" id="JADBEM010000001">
    <property type="protein sequence ID" value="MBE1605160.1"/>
    <property type="molecule type" value="Genomic_DNA"/>
</dbReference>
<keyword evidence="5" id="KW-1185">Reference proteome</keyword>
<sequence length="170" mass="18781">MTGSSVPHPNPHSNQQSTPEAESPSTLHSTFSLERAYALRPERVFAAWADPVAKARWFAGPDSEHDLDFRPGGRERVLRPGDGGDPTLRFESVYHDIVPARRIVYVSALYADDRLSTVSLTTVRFDSSGEGTHLLLTEQGTYLDGQEPPGWREQGTSTWLDALSAELETT</sequence>
<dbReference type="InterPro" id="IPR023393">
    <property type="entry name" value="START-like_dom_sf"/>
</dbReference>
<comment type="similarity">
    <text evidence="1">Belongs to the AHA1 family.</text>
</comment>